<dbReference type="EMBL" id="JAVRBK010000001">
    <property type="protein sequence ID" value="KAK5650128.1"/>
    <property type="molecule type" value="Genomic_DNA"/>
</dbReference>
<comment type="caution">
    <text evidence="1">The sequence shown here is derived from an EMBL/GenBank/DDBJ whole genome shotgun (WGS) entry which is preliminary data.</text>
</comment>
<accession>A0AAN7VVY9</accession>
<dbReference type="AlphaFoldDB" id="A0AAN7VVY9"/>
<dbReference type="Proteomes" id="UP001329430">
    <property type="component" value="Chromosome 1"/>
</dbReference>
<name>A0AAN7VVY9_9COLE</name>
<evidence type="ECO:0000313" key="2">
    <source>
        <dbReference type="Proteomes" id="UP001329430"/>
    </source>
</evidence>
<keyword evidence="2" id="KW-1185">Reference proteome</keyword>
<evidence type="ECO:0000313" key="1">
    <source>
        <dbReference type="EMBL" id="KAK5650128.1"/>
    </source>
</evidence>
<reference evidence="1 2" key="1">
    <citation type="journal article" date="2024" name="Insects">
        <title>An Improved Chromosome-Level Genome Assembly of the Firefly Pyrocoelia pectoralis.</title>
        <authorList>
            <person name="Fu X."/>
            <person name="Meyer-Rochow V.B."/>
            <person name="Ballantyne L."/>
            <person name="Zhu X."/>
        </authorList>
    </citation>
    <scope>NUCLEOTIDE SEQUENCE [LARGE SCALE GENOMIC DNA]</scope>
    <source>
        <strain evidence="1">XCY_ONT2</strain>
    </source>
</reference>
<organism evidence="1 2">
    <name type="scientific">Pyrocoelia pectoralis</name>
    <dbReference type="NCBI Taxonomy" id="417401"/>
    <lineage>
        <taxon>Eukaryota</taxon>
        <taxon>Metazoa</taxon>
        <taxon>Ecdysozoa</taxon>
        <taxon>Arthropoda</taxon>
        <taxon>Hexapoda</taxon>
        <taxon>Insecta</taxon>
        <taxon>Pterygota</taxon>
        <taxon>Neoptera</taxon>
        <taxon>Endopterygota</taxon>
        <taxon>Coleoptera</taxon>
        <taxon>Polyphaga</taxon>
        <taxon>Elateriformia</taxon>
        <taxon>Elateroidea</taxon>
        <taxon>Lampyridae</taxon>
        <taxon>Lampyrinae</taxon>
        <taxon>Pyrocoelia</taxon>
    </lineage>
</organism>
<proteinExistence type="predicted"/>
<gene>
    <name evidence="1" type="ORF">RI129_001157</name>
</gene>
<sequence>MTQDQLNALLLGVRNIFAGDTGVAPAAVTPINANSNFSKCQSRFAGKKNEDCDAFIDAINVYKECLQISDANAIKGLSMLLDGLAATWYQGVKATITSWDDALKALRHAFGFNKPPHQIFRELFSKEQGEKEPTDVFVTSARALLARLPSTPELHQTHQIDMIYGLLNRKIRQRLPRKDVKTFNDLIDKARSIEDSFAETSVQQSIGTTASSEKHSKLRPKFWTYTSGMSQICFDSVTEFTTQGGSTQTSFAEQYTGNMFWLRNSRLYKVAMPYLQNPKYIHTYR</sequence>
<protein>
    <submittedName>
        <fullName evidence="1">Uncharacterized protein</fullName>
    </submittedName>
</protein>